<evidence type="ECO:0000259" key="1">
    <source>
        <dbReference type="Pfam" id="PF00535"/>
    </source>
</evidence>
<gene>
    <name evidence="2" type="ORF">QYB95_16235</name>
</gene>
<dbReference type="Proteomes" id="UP001172743">
    <property type="component" value="Unassembled WGS sequence"/>
</dbReference>
<reference evidence="2" key="1">
    <citation type="submission" date="2023-07" db="EMBL/GenBank/DDBJ databases">
        <title>Ureibacillus sp. isolated from freshwater well.</title>
        <authorList>
            <person name="Kirdat K."/>
            <person name="Bhatt A."/>
            <person name="Teware R."/>
            <person name="Bhavsar Y."/>
            <person name="Yadav A."/>
        </authorList>
    </citation>
    <scope>NUCLEOTIDE SEQUENCE</scope>
    <source>
        <strain evidence="2">BA0131</strain>
    </source>
</reference>
<keyword evidence="3" id="KW-1185">Reference proteome</keyword>
<dbReference type="Pfam" id="PF00535">
    <property type="entry name" value="Glycos_transf_2"/>
    <property type="match status" value="1"/>
</dbReference>
<dbReference type="PANTHER" id="PTHR43685">
    <property type="entry name" value="GLYCOSYLTRANSFERASE"/>
    <property type="match status" value="1"/>
</dbReference>
<evidence type="ECO:0000313" key="3">
    <source>
        <dbReference type="Proteomes" id="UP001172743"/>
    </source>
</evidence>
<accession>A0ABT8GUK7</accession>
<dbReference type="Gene3D" id="3.90.550.10">
    <property type="entry name" value="Spore Coat Polysaccharide Biosynthesis Protein SpsA, Chain A"/>
    <property type="match status" value="1"/>
</dbReference>
<comment type="caution">
    <text evidence="2">The sequence shown here is derived from an EMBL/GenBank/DDBJ whole genome shotgun (WGS) entry which is preliminary data.</text>
</comment>
<dbReference type="InterPro" id="IPR001173">
    <property type="entry name" value="Glyco_trans_2-like"/>
</dbReference>
<name>A0ABT8GUK7_9BACL</name>
<dbReference type="RefSeq" id="WP_301139422.1">
    <property type="nucleotide sequence ID" value="NZ_JAUHTQ010000016.1"/>
</dbReference>
<dbReference type="PANTHER" id="PTHR43685:SF2">
    <property type="entry name" value="GLYCOSYLTRANSFERASE 2-LIKE DOMAIN-CONTAINING PROTEIN"/>
    <property type="match status" value="1"/>
</dbReference>
<dbReference type="InterPro" id="IPR050834">
    <property type="entry name" value="Glycosyltransf_2"/>
</dbReference>
<dbReference type="SUPFAM" id="SSF53448">
    <property type="entry name" value="Nucleotide-diphospho-sugar transferases"/>
    <property type="match status" value="1"/>
</dbReference>
<keyword evidence="2" id="KW-0808">Transferase</keyword>
<dbReference type="GO" id="GO:0016757">
    <property type="term" value="F:glycosyltransferase activity"/>
    <property type="evidence" value="ECO:0007669"/>
    <property type="project" value="UniProtKB-KW"/>
</dbReference>
<evidence type="ECO:0000313" key="2">
    <source>
        <dbReference type="EMBL" id="MDN4495103.1"/>
    </source>
</evidence>
<feature type="domain" description="Glycosyltransferase 2-like" evidence="1">
    <location>
        <begin position="8"/>
        <end position="132"/>
    </location>
</feature>
<proteinExistence type="predicted"/>
<dbReference type="InterPro" id="IPR029044">
    <property type="entry name" value="Nucleotide-diphossugar_trans"/>
</dbReference>
<organism evidence="2 3">
    <name type="scientific">Ureibacillus aquaedulcis</name>
    <dbReference type="NCBI Taxonomy" id="3058421"/>
    <lineage>
        <taxon>Bacteria</taxon>
        <taxon>Bacillati</taxon>
        <taxon>Bacillota</taxon>
        <taxon>Bacilli</taxon>
        <taxon>Bacillales</taxon>
        <taxon>Caryophanaceae</taxon>
        <taxon>Ureibacillus</taxon>
    </lineage>
</organism>
<protein>
    <submittedName>
        <fullName evidence="2">Glycosyltransferase</fullName>
        <ecNumber evidence="2">2.4.-.-</ecNumber>
    </submittedName>
</protein>
<sequence length="323" mass="37357">MKNKPFVSVIIPTYNRANQVLEAIQSVLNQTYQDFEILVIDDNSSDNTSQIINDLKDPRIYYYKLSKNQGAPTARNIGIKKSKGDLIAFLDSDDQWVFNKLEKQIEIINNDNNIGLVYTGIKVINNQYEKVIKPCKRGDLSESLLKENYVGSTSSILVKKDLMIEAGGFDLTFKSCQDWDLFIKLSQKTEIDFVEQPLVLYFEHDGERISTNPKSVLDGYYKIQKKYSKLIGNLPKKDKQHHYLNIGKRILITGINTQDIQLLKQGRSQIYKSVKVFPLNSKSILFFLYSLSNKKILLSTYRVMKKIKTSKNKWSLLRLLKEY</sequence>
<dbReference type="EC" id="2.4.-.-" evidence="2"/>
<dbReference type="EMBL" id="JAUHTQ010000016">
    <property type="protein sequence ID" value="MDN4495103.1"/>
    <property type="molecule type" value="Genomic_DNA"/>
</dbReference>
<keyword evidence="2" id="KW-0328">Glycosyltransferase</keyword>